<dbReference type="InterPro" id="IPR010192">
    <property type="entry name" value="MenE"/>
</dbReference>
<evidence type="ECO:0000256" key="3">
    <source>
        <dbReference type="ARBA" id="ARBA00022741"/>
    </source>
</evidence>
<evidence type="ECO:0000256" key="5">
    <source>
        <dbReference type="HAMAP-Rule" id="MF_00731"/>
    </source>
</evidence>
<dbReference type="GO" id="GO:0031956">
    <property type="term" value="F:medium-chain fatty acid-CoA ligase activity"/>
    <property type="evidence" value="ECO:0007669"/>
    <property type="project" value="TreeGrafter"/>
</dbReference>
<dbReference type="Pfam" id="PF13193">
    <property type="entry name" value="AMP-binding_C"/>
    <property type="match status" value="1"/>
</dbReference>
<dbReference type="Gene3D" id="3.30.300.30">
    <property type="match status" value="1"/>
</dbReference>
<comment type="similarity">
    <text evidence="5">Belongs to the ATP-dependent AMP-binding enzyme family. MenE subfamily.</text>
</comment>
<dbReference type="Gene3D" id="3.40.50.12780">
    <property type="entry name" value="N-terminal domain of ligase-like"/>
    <property type="match status" value="1"/>
</dbReference>
<comment type="pathway">
    <text evidence="5">Quinol/quinone metabolism; 1,4-dihydroxy-2-naphthoate biosynthesis; 1,4-dihydroxy-2-naphthoate from chorismate: step 5/7.</text>
</comment>
<evidence type="ECO:0000313" key="9">
    <source>
        <dbReference type="Proteomes" id="UP001056756"/>
    </source>
</evidence>
<evidence type="ECO:0000259" key="7">
    <source>
        <dbReference type="Pfam" id="PF13193"/>
    </source>
</evidence>
<name>A0A9J6ZI86_9BACL</name>
<dbReference type="Pfam" id="PF00501">
    <property type="entry name" value="AMP-binding"/>
    <property type="match status" value="1"/>
</dbReference>
<evidence type="ECO:0000256" key="2">
    <source>
        <dbReference type="ARBA" id="ARBA00022598"/>
    </source>
</evidence>
<organism evidence="8 9">
    <name type="scientific">Candidatus Pristimantibacillus lignocellulolyticus</name>
    <dbReference type="NCBI Taxonomy" id="2994561"/>
    <lineage>
        <taxon>Bacteria</taxon>
        <taxon>Bacillati</taxon>
        <taxon>Bacillota</taxon>
        <taxon>Bacilli</taxon>
        <taxon>Bacillales</taxon>
        <taxon>Paenibacillaceae</taxon>
        <taxon>Candidatus Pristimantibacillus</taxon>
    </lineage>
</organism>
<dbReference type="Proteomes" id="UP001056756">
    <property type="component" value="Chromosome"/>
</dbReference>
<dbReference type="PROSITE" id="PS00455">
    <property type="entry name" value="AMP_BINDING"/>
    <property type="match status" value="1"/>
</dbReference>
<dbReference type="InterPro" id="IPR020845">
    <property type="entry name" value="AMP-binding_CS"/>
</dbReference>
<dbReference type="InterPro" id="IPR042099">
    <property type="entry name" value="ANL_N_sf"/>
</dbReference>
<dbReference type="EMBL" id="CP097899">
    <property type="protein sequence ID" value="URN95914.1"/>
    <property type="molecule type" value="Genomic_DNA"/>
</dbReference>
<protein>
    <recommendedName>
        <fullName evidence="5">2-succinylbenzoate--CoA ligase</fullName>
        <ecNumber evidence="5">6.2.1.26</ecNumber>
    </recommendedName>
    <alternativeName>
        <fullName evidence="5">o-succinylbenzoyl-CoA synthetase</fullName>
        <shortName evidence="5">OSB-CoA synthetase</shortName>
    </alternativeName>
</protein>
<dbReference type="KEGG" id="plig:NAG76_06615"/>
<sequence>MHMPHWLDKRASLTPDRIAIEYGNEQITFAQLREKSLHTASRISSLPTKQGYPIALLCYNDSYTVELIHAVHYVGSILMPLNIRLTAHELLYQLQDSRCNVLIYDPQFQHLIDVIINEYSSILCISTTDLQQMDMVTDSTMVTYIDQEDIHTIMYTSGTTGFPKGVLQSYSNHWNSAVGSMLNLGLSEKDKWLVCVPLFHISGLSIVIRSVIYGIPMVIHEKFDPEAANAAIIDQGVTLMSVVSNMLTRMIEQLGVVRYPEHFRCMLLGGGPAPLSLLEQCVTKEIPVFQTYGMTETCSQIVTLQPEYMLTKLGSAGKPLFQAELKIMIDGHEAQAKEAGEIIVRGPNVTSGYLNGVGGDSFVDGWLSTGDVGYVDEDGFLYVLDRRKDMFVSGGENVYPAEIEATLISHQAVIESGVTSMSHEVWGQVPIAFVVLHHGTNCTEEVLLQYCSERLAKYKLPKEIHVVKQLPRNASNKLLRRELLQLLPS</sequence>
<dbReference type="PANTHER" id="PTHR43201:SF5">
    <property type="entry name" value="MEDIUM-CHAIN ACYL-COA LIGASE ACSF2, MITOCHONDRIAL"/>
    <property type="match status" value="1"/>
</dbReference>
<dbReference type="PANTHER" id="PTHR43201">
    <property type="entry name" value="ACYL-COA SYNTHETASE"/>
    <property type="match status" value="1"/>
</dbReference>
<dbReference type="InterPro" id="IPR045851">
    <property type="entry name" value="AMP-bd_C_sf"/>
</dbReference>
<dbReference type="NCBIfam" id="TIGR01923">
    <property type="entry name" value="menE"/>
    <property type="match status" value="1"/>
</dbReference>
<dbReference type="SUPFAM" id="SSF56801">
    <property type="entry name" value="Acetyl-CoA synthetase-like"/>
    <property type="match status" value="1"/>
</dbReference>
<evidence type="ECO:0000259" key="6">
    <source>
        <dbReference type="Pfam" id="PF00501"/>
    </source>
</evidence>
<evidence type="ECO:0000256" key="1">
    <source>
        <dbReference type="ARBA" id="ARBA00022428"/>
    </source>
</evidence>
<dbReference type="NCBIfam" id="NF002966">
    <property type="entry name" value="PRK03640.1"/>
    <property type="match status" value="1"/>
</dbReference>
<comment type="pathway">
    <text evidence="5">Quinol/quinone metabolism; menaquinone biosynthesis.</text>
</comment>
<keyword evidence="4 5" id="KW-0067">ATP-binding</keyword>
<gene>
    <name evidence="5" type="primary">menE</name>
    <name evidence="8" type="ORF">NAG76_06615</name>
</gene>
<dbReference type="GO" id="GO:0005524">
    <property type="term" value="F:ATP binding"/>
    <property type="evidence" value="ECO:0007669"/>
    <property type="project" value="UniProtKB-KW"/>
</dbReference>
<keyword evidence="1 5" id="KW-0474">Menaquinone biosynthesis</keyword>
<dbReference type="GO" id="GO:0008756">
    <property type="term" value="F:o-succinylbenzoate-CoA ligase activity"/>
    <property type="evidence" value="ECO:0007669"/>
    <property type="project" value="UniProtKB-UniRule"/>
</dbReference>
<proteinExistence type="inferred from homology"/>
<accession>A0A9J6ZI86</accession>
<keyword evidence="2 5" id="KW-0436">Ligase</keyword>
<feature type="domain" description="AMP-dependent synthetase/ligase" evidence="6">
    <location>
        <begin position="8"/>
        <end position="354"/>
    </location>
</feature>
<reference evidence="8" key="1">
    <citation type="submission" date="2022-05" db="EMBL/GenBank/DDBJ databases">
        <title>Novel bacterial taxa in a minimal lignocellulolytic consortium and its capacity to transform plastics disclosed by genome-resolved metagenomics.</title>
        <authorList>
            <person name="Rodriguez C.A.D."/>
            <person name="Diaz-Garcia L."/>
            <person name="Herrera K."/>
            <person name="Tarazona N.A."/>
            <person name="Sproer C."/>
            <person name="Overmann J."/>
            <person name="Jimenez D.J."/>
        </authorList>
    </citation>
    <scope>NUCLEOTIDE SEQUENCE</scope>
    <source>
        <strain evidence="8">MAG5</strain>
    </source>
</reference>
<dbReference type="GO" id="GO:0006631">
    <property type="term" value="P:fatty acid metabolic process"/>
    <property type="evidence" value="ECO:0007669"/>
    <property type="project" value="TreeGrafter"/>
</dbReference>
<evidence type="ECO:0000313" key="8">
    <source>
        <dbReference type="EMBL" id="URN95914.1"/>
    </source>
</evidence>
<dbReference type="HAMAP" id="MF_00731">
    <property type="entry name" value="MenE"/>
    <property type="match status" value="1"/>
</dbReference>
<feature type="domain" description="AMP-binding enzyme C-terminal" evidence="7">
    <location>
        <begin position="402"/>
        <end position="477"/>
    </location>
</feature>
<comment type="catalytic activity">
    <reaction evidence="5">
        <text>2-succinylbenzoate + ATP + CoA = 2-succinylbenzoyl-CoA + AMP + diphosphate</text>
        <dbReference type="Rhea" id="RHEA:17009"/>
        <dbReference type="ChEBI" id="CHEBI:18325"/>
        <dbReference type="ChEBI" id="CHEBI:30616"/>
        <dbReference type="ChEBI" id="CHEBI:33019"/>
        <dbReference type="ChEBI" id="CHEBI:57287"/>
        <dbReference type="ChEBI" id="CHEBI:57364"/>
        <dbReference type="ChEBI" id="CHEBI:456215"/>
        <dbReference type="EC" id="6.2.1.26"/>
    </reaction>
</comment>
<dbReference type="AlphaFoldDB" id="A0A9J6ZI86"/>
<evidence type="ECO:0000256" key="4">
    <source>
        <dbReference type="ARBA" id="ARBA00022840"/>
    </source>
</evidence>
<dbReference type="InterPro" id="IPR025110">
    <property type="entry name" value="AMP-bd_C"/>
</dbReference>
<comment type="function">
    <text evidence="5">Converts 2-succinylbenzoate (OSB) to 2-succinylbenzoyl-CoA (OSB-CoA).</text>
</comment>
<dbReference type="InterPro" id="IPR000873">
    <property type="entry name" value="AMP-dep_synth/lig_dom"/>
</dbReference>
<keyword evidence="3 5" id="KW-0547">Nucleotide-binding</keyword>
<dbReference type="GO" id="GO:0009234">
    <property type="term" value="P:menaquinone biosynthetic process"/>
    <property type="evidence" value="ECO:0007669"/>
    <property type="project" value="UniProtKB-UniRule"/>
</dbReference>
<dbReference type="EC" id="6.2.1.26" evidence="5"/>